<protein>
    <recommendedName>
        <fullName evidence="4">DUF2442 domain-containing protein</fullName>
    </recommendedName>
</protein>
<sequence length="249" mass="27577">MVTADLLRQIEAARKAGESAERTEPAARQARYNPLSRELEVELRDGRRISVSVDLIEGLQGASDEALSGVEVTPAGTGLHWEALDADVSVPFLVKGVYGTRAWMARLGRRGGKVSSPAKAAAARENGRKGGRPRKSSASQPEEAPVLSTDCTVRLRLPRTLYRELQEGAREEGVTLEVYLLALVAQGAPQQRLHLELQNVCQRLDRMEHRLLAWGWQIETQVRANAFERLRGPHVVAQVREDFQRFLGA</sequence>
<evidence type="ECO:0000313" key="3">
    <source>
        <dbReference type="Proteomes" id="UP000265715"/>
    </source>
</evidence>
<evidence type="ECO:0000313" key="2">
    <source>
        <dbReference type="EMBL" id="RIH89985.1"/>
    </source>
</evidence>
<evidence type="ECO:0000256" key="1">
    <source>
        <dbReference type="SAM" id="MobiDB-lite"/>
    </source>
</evidence>
<feature type="region of interest" description="Disordered" evidence="1">
    <location>
        <begin position="114"/>
        <end position="147"/>
    </location>
</feature>
<dbReference type="InterPro" id="IPR018841">
    <property type="entry name" value="DUF2442"/>
</dbReference>
<dbReference type="AlphaFoldDB" id="A0A399F2I3"/>
<proteinExistence type="predicted"/>
<comment type="caution">
    <text evidence="2">The sequence shown here is derived from an EMBL/GenBank/DDBJ whole genome shotgun (WGS) entry which is preliminary data.</text>
</comment>
<dbReference type="Proteomes" id="UP000265715">
    <property type="component" value="Unassembled WGS sequence"/>
</dbReference>
<organism evidence="2 3">
    <name type="scientific">Calidithermus terrae</name>
    <dbReference type="NCBI Taxonomy" id="1408545"/>
    <lineage>
        <taxon>Bacteria</taxon>
        <taxon>Thermotogati</taxon>
        <taxon>Deinococcota</taxon>
        <taxon>Deinococci</taxon>
        <taxon>Thermales</taxon>
        <taxon>Thermaceae</taxon>
        <taxon>Calidithermus</taxon>
    </lineage>
</organism>
<dbReference type="Pfam" id="PF10387">
    <property type="entry name" value="DUF2442"/>
    <property type="match status" value="1"/>
</dbReference>
<name>A0A399F2I3_9DEIN</name>
<dbReference type="EMBL" id="QXDL01000017">
    <property type="protein sequence ID" value="RIH89985.1"/>
    <property type="molecule type" value="Genomic_DNA"/>
</dbReference>
<keyword evidence="3" id="KW-1185">Reference proteome</keyword>
<reference evidence="2 3" key="1">
    <citation type="submission" date="2018-08" db="EMBL/GenBank/DDBJ databases">
        <title>Meiothermus terrae DSM 26712 genome sequencing project.</title>
        <authorList>
            <person name="Da Costa M.S."/>
            <person name="Albuquerque L."/>
            <person name="Raposo P."/>
            <person name="Froufe H.J.C."/>
            <person name="Barroso C.S."/>
            <person name="Egas C."/>
        </authorList>
    </citation>
    <scope>NUCLEOTIDE SEQUENCE [LARGE SCALE GENOMIC DNA]</scope>
    <source>
        <strain evidence="2 3">DSM 26712</strain>
    </source>
</reference>
<dbReference type="Gene3D" id="3.30.2020.40">
    <property type="entry name" value="Uncharacterised protein PF10387, DUF2442"/>
    <property type="match status" value="1"/>
</dbReference>
<evidence type="ECO:0008006" key="4">
    <source>
        <dbReference type="Google" id="ProtNLM"/>
    </source>
</evidence>
<gene>
    <name evidence="2" type="ORF">Mterra_00710</name>
</gene>
<accession>A0A399F2I3</accession>
<dbReference type="OrthoDB" id="8563470at2"/>